<dbReference type="PANTHER" id="PTHR11712:SF352">
    <property type="entry name" value="3-OXOACYL-[ACYL-CARRIER-PROTEIN] SYNTHASE"/>
    <property type="match status" value="1"/>
</dbReference>
<dbReference type="NCBIfam" id="NF005589">
    <property type="entry name" value="PRK07314.1"/>
    <property type="match status" value="1"/>
</dbReference>
<evidence type="ECO:0000256" key="5">
    <source>
        <dbReference type="ARBA" id="ARBA00022519"/>
    </source>
</evidence>
<evidence type="ECO:0000256" key="11">
    <source>
        <dbReference type="ARBA" id="ARBA00039445"/>
    </source>
</evidence>
<dbReference type="GO" id="GO:0005886">
    <property type="term" value="C:plasma membrane"/>
    <property type="evidence" value="ECO:0007669"/>
    <property type="project" value="UniProtKB-SubCell"/>
</dbReference>
<reference evidence="16" key="1">
    <citation type="submission" date="2016-11" db="EMBL/GenBank/DDBJ databases">
        <authorList>
            <person name="Varghese N."/>
            <person name="Submissions S."/>
        </authorList>
    </citation>
    <scope>NUCLEOTIDE SEQUENCE [LARGE SCALE GENOMIC DNA]</scope>
    <source>
        <strain evidence="16">Sac-22</strain>
    </source>
</reference>
<keyword evidence="5" id="KW-0997">Cell inner membrane</keyword>
<dbReference type="CDD" id="cd00834">
    <property type="entry name" value="KAS_I_II"/>
    <property type="match status" value="1"/>
</dbReference>
<evidence type="ECO:0000313" key="15">
    <source>
        <dbReference type="EMBL" id="SHN39651.1"/>
    </source>
</evidence>
<keyword evidence="7" id="KW-0812">Transmembrane</keyword>
<proteinExistence type="inferred from homology"/>
<dbReference type="InterPro" id="IPR014030">
    <property type="entry name" value="Ketoacyl_synth_N"/>
</dbReference>
<dbReference type="InterPro" id="IPR016039">
    <property type="entry name" value="Thiolase-like"/>
</dbReference>
<comment type="subcellular location">
    <subcellularLocation>
        <location evidence="1">Cell inner membrane</location>
    </subcellularLocation>
</comment>
<keyword evidence="3" id="KW-0536">Nodulation</keyword>
<dbReference type="OrthoDB" id="9808669at2"/>
<sequence>MSNRRVVITGLGAISALGVGAERNFQQALQGQSGIHLLELPGNHQRAGIPAAQIRFPLPELIKSSEHALFDRHALLGWSAASEALQQSGVTVGDELSEQSGVFWGTGMGGASTVEAGYVDLFVEGKSRVRPMSVVAAMNNAAASQIALRCQFKGSVNNYSNACVSSAQAIGEAYRHIHHGYAERVLAGGSEALLSYGVVSAWEALRVLAAADAGDIARSCRPFSEKRTGLVLGEASAAVMLESLESAQRRGATILAELVGYGASNDSTHITKPDADGQARAMGMALRHAGLDAAQIGYINAHGAGTAAGDLTETQSIRQAFGAAADKLMVSSTKSVHGHTLGAAGALEFVMTVQALASGSIPPTAFLDQRDAQCDLDYVPLQARHGQAMEAAMSNSFAFGGSNVALIVQRY</sequence>
<evidence type="ECO:0000256" key="10">
    <source>
        <dbReference type="ARBA" id="ARBA00037576"/>
    </source>
</evidence>
<dbReference type="SMART" id="SM00825">
    <property type="entry name" value="PKS_KS"/>
    <property type="match status" value="1"/>
</dbReference>
<keyword evidence="16" id="KW-1185">Reference proteome</keyword>
<comment type="function">
    <text evidence="10">Proposed to synthesize NOD factor fatty acyl chain. Involved in the synthesis of a highly unsaturated fatty acid moiety, which forms part of a lipo-oligosaccharide that is responsible for host specificity.</text>
</comment>
<evidence type="ECO:0000256" key="12">
    <source>
        <dbReference type="ARBA" id="ARBA00041756"/>
    </source>
</evidence>
<organism evidence="15 16">
    <name type="scientific">Duganella sacchari</name>
    <dbReference type="NCBI Taxonomy" id="551987"/>
    <lineage>
        <taxon>Bacteria</taxon>
        <taxon>Pseudomonadati</taxon>
        <taxon>Pseudomonadota</taxon>
        <taxon>Betaproteobacteria</taxon>
        <taxon>Burkholderiales</taxon>
        <taxon>Oxalobacteraceae</taxon>
        <taxon>Telluria group</taxon>
        <taxon>Duganella</taxon>
    </lineage>
</organism>
<dbReference type="AlphaFoldDB" id="A0A1M7R3V3"/>
<dbReference type="InterPro" id="IPR020841">
    <property type="entry name" value="PKS_Beta-ketoAc_synthase_dom"/>
</dbReference>
<evidence type="ECO:0000256" key="7">
    <source>
        <dbReference type="ARBA" id="ARBA00022692"/>
    </source>
</evidence>
<dbReference type="InterPro" id="IPR000794">
    <property type="entry name" value="Beta-ketoacyl_synthase"/>
</dbReference>
<feature type="domain" description="Ketosynthase family 3 (KS3)" evidence="14">
    <location>
        <begin position="3"/>
        <end position="410"/>
    </location>
</feature>
<dbReference type="STRING" id="551987.SAMN05192549_11037"/>
<keyword evidence="4" id="KW-1003">Cell membrane</keyword>
<dbReference type="Pfam" id="PF02801">
    <property type="entry name" value="Ketoacyl-synt_C"/>
    <property type="match status" value="1"/>
</dbReference>
<dbReference type="PROSITE" id="PS52004">
    <property type="entry name" value="KS3_2"/>
    <property type="match status" value="1"/>
</dbReference>
<dbReference type="EMBL" id="FRCX01000010">
    <property type="protein sequence ID" value="SHN39651.1"/>
    <property type="molecule type" value="Genomic_DNA"/>
</dbReference>
<evidence type="ECO:0000256" key="3">
    <source>
        <dbReference type="ARBA" id="ARBA00022458"/>
    </source>
</evidence>
<evidence type="ECO:0000256" key="2">
    <source>
        <dbReference type="ARBA" id="ARBA00008467"/>
    </source>
</evidence>
<keyword evidence="9" id="KW-0472">Membrane</keyword>
<dbReference type="GO" id="GO:0006633">
    <property type="term" value="P:fatty acid biosynthetic process"/>
    <property type="evidence" value="ECO:0007669"/>
    <property type="project" value="TreeGrafter"/>
</dbReference>
<dbReference type="PANTHER" id="PTHR11712">
    <property type="entry name" value="POLYKETIDE SYNTHASE-RELATED"/>
    <property type="match status" value="1"/>
</dbReference>
<name>A0A1M7R3V3_9BURK</name>
<protein>
    <recommendedName>
        <fullName evidence="11">Nodulation protein E</fullName>
    </recommendedName>
    <alternativeName>
        <fullName evidence="12">Host-specificity of nodulation protein B</fullName>
    </alternativeName>
</protein>
<keyword evidence="6 13" id="KW-0808">Transferase</keyword>
<dbReference type="Gene3D" id="3.40.47.10">
    <property type="match status" value="1"/>
</dbReference>
<evidence type="ECO:0000256" key="13">
    <source>
        <dbReference type="RuleBase" id="RU003694"/>
    </source>
</evidence>
<comment type="similarity">
    <text evidence="2 13">Belongs to the thiolase-like superfamily. Beta-ketoacyl-ACP synthases family.</text>
</comment>
<gene>
    <name evidence="15" type="ORF">SAMN05192549_11037</name>
</gene>
<dbReference type="Pfam" id="PF00109">
    <property type="entry name" value="ketoacyl-synt"/>
    <property type="match status" value="1"/>
</dbReference>
<accession>A0A1M7R3V3</accession>
<evidence type="ECO:0000259" key="14">
    <source>
        <dbReference type="PROSITE" id="PS52004"/>
    </source>
</evidence>
<dbReference type="GO" id="GO:0004315">
    <property type="term" value="F:3-oxoacyl-[acyl-carrier-protein] synthase activity"/>
    <property type="evidence" value="ECO:0007669"/>
    <property type="project" value="TreeGrafter"/>
</dbReference>
<evidence type="ECO:0000313" key="16">
    <source>
        <dbReference type="Proteomes" id="UP000184339"/>
    </source>
</evidence>
<evidence type="ECO:0000256" key="8">
    <source>
        <dbReference type="ARBA" id="ARBA00022989"/>
    </source>
</evidence>
<evidence type="ECO:0000256" key="4">
    <source>
        <dbReference type="ARBA" id="ARBA00022475"/>
    </source>
</evidence>
<dbReference type="Proteomes" id="UP000184339">
    <property type="component" value="Unassembled WGS sequence"/>
</dbReference>
<keyword evidence="8" id="KW-1133">Transmembrane helix</keyword>
<evidence type="ECO:0000256" key="9">
    <source>
        <dbReference type="ARBA" id="ARBA00023136"/>
    </source>
</evidence>
<dbReference type="RefSeq" id="WP_072787360.1">
    <property type="nucleotide sequence ID" value="NZ_FRCX01000010.1"/>
</dbReference>
<dbReference type="SUPFAM" id="SSF53901">
    <property type="entry name" value="Thiolase-like"/>
    <property type="match status" value="2"/>
</dbReference>
<evidence type="ECO:0000256" key="1">
    <source>
        <dbReference type="ARBA" id="ARBA00004533"/>
    </source>
</evidence>
<dbReference type="InterPro" id="IPR014031">
    <property type="entry name" value="Ketoacyl_synth_C"/>
</dbReference>
<evidence type="ECO:0000256" key="6">
    <source>
        <dbReference type="ARBA" id="ARBA00022679"/>
    </source>
</evidence>